<evidence type="ECO:0000313" key="2">
    <source>
        <dbReference type="EMBL" id="KYD07898.1"/>
    </source>
</evidence>
<evidence type="ECO:0000256" key="1">
    <source>
        <dbReference type="SAM" id="Phobius"/>
    </source>
</evidence>
<accession>A0A150L6G8</accession>
<feature type="transmembrane region" description="Helical" evidence="1">
    <location>
        <begin position="177"/>
        <end position="196"/>
    </location>
</feature>
<organism evidence="2 3">
    <name type="scientific">Heyndrickxia sporothermodurans</name>
    <dbReference type="NCBI Taxonomy" id="46224"/>
    <lineage>
        <taxon>Bacteria</taxon>
        <taxon>Bacillati</taxon>
        <taxon>Bacillota</taxon>
        <taxon>Bacilli</taxon>
        <taxon>Bacillales</taxon>
        <taxon>Bacillaceae</taxon>
        <taxon>Heyndrickxia</taxon>
    </lineage>
</organism>
<dbReference type="RefSeq" id="WP_066230701.1">
    <property type="nucleotide sequence ID" value="NZ_LQYN01000039.1"/>
</dbReference>
<dbReference type="OrthoDB" id="1795989at2"/>
<dbReference type="PATRIC" id="fig|46224.3.peg.2753"/>
<name>A0A150L6G8_9BACI</name>
<feature type="transmembrane region" description="Helical" evidence="1">
    <location>
        <begin position="23"/>
        <end position="42"/>
    </location>
</feature>
<feature type="transmembrane region" description="Helical" evidence="1">
    <location>
        <begin position="216"/>
        <end position="239"/>
    </location>
</feature>
<protein>
    <submittedName>
        <fullName evidence="2">Uncharacterized protein</fullName>
    </submittedName>
</protein>
<keyword evidence="1" id="KW-1133">Transmembrane helix</keyword>
<comment type="caution">
    <text evidence="2">The sequence shown here is derived from an EMBL/GenBank/DDBJ whole genome shotgun (WGS) entry which is preliminary data.</text>
</comment>
<gene>
    <name evidence="2" type="ORF">B4102_0532</name>
</gene>
<feature type="transmembrane region" description="Helical" evidence="1">
    <location>
        <begin position="150"/>
        <end position="170"/>
    </location>
</feature>
<feature type="transmembrane region" description="Helical" evidence="1">
    <location>
        <begin position="103"/>
        <end position="135"/>
    </location>
</feature>
<proteinExistence type="predicted"/>
<feature type="transmembrane region" description="Helical" evidence="1">
    <location>
        <begin position="62"/>
        <end position="82"/>
    </location>
</feature>
<dbReference type="STRING" id="46224.B4102_0532"/>
<evidence type="ECO:0000313" key="3">
    <source>
        <dbReference type="Proteomes" id="UP000075666"/>
    </source>
</evidence>
<sequence length="247" mass="27635">MSLIEVNLPEIIKKQYFFKLKSYNRIFSSMVILQIVGILFSLGGTGGGGGGGNNIEYNVSYYSSTTMMFFTFLWAFISAILLTTKANRFDDFSFVTTRVCSHLSNFLILLTASILGGLTFFLSGFLLKIIVYFFVNRQVYTGEGYVPMDILIGITSSILYVLLFCALGYVTGTLVQIHKGFILLLPGLYIGLIIWGDNNRFVGILKNIMEFFTTEHSIVLFGIKVILTAVMLFAFAIAISNRLEVRQ</sequence>
<reference evidence="2 3" key="1">
    <citation type="submission" date="2016-01" db="EMBL/GenBank/DDBJ databases">
        <title>Genome Sequences of Twelve Sporeforming Bacillus Species Isolated from Foods.</title>
        <authorList>
            <person name="Berendsen E.M."/>
            <person name="Wells-Bennik M.H."/>
            <person name="Krawcyk A.O."/>
            <person name="De Jong A."/>
            <person name="Holsappel S."/>
            <person name="Eijlander R.T."/>
            <person name="Kuipers O.P."/>
        </authorList>
    </citation>
    <scope>NUCLEOTIDE SEQUENCE [LARGE SCALE GENOMIC DNA]</scope>
    <source>
        <strain evidence="2 3">B4102</strain>
    </source>
</reference>
<keyword evidence="1" id="KW-0472">Membrane</keyword>
<dbReference type="AlphaFoldDB" id="A0A150L6G8"/>
<keyword evidence="1" id="KW-0812">Transmembrane</keyword>
<dbReference type="Proteomes" id="UP000075666">
    <property type="component" value="Unassembled WGS sequence"/>
</dbReference>
<keyword evidence="3" id="KW-1185">Reference proteome</keyword>
<dbReference type="EMBL" id="LQYN01000039">
    <property type="protein sequence ID" value="KYD07898.1"/>
    <property type="molecule type" value="Genomic_DNA"/>
</dbReference>